<evidence type="ECO:0000313" key="3">
    <source>
        <dbReference type="EMBL" id="KAK6195691.1"/>
    </source>
</evidence>
<evidence type="ECO:0000256" key="1">
    <source>
        <dbReference type="SAM" id="SignalP"/>
    </source>
</evidence>
<feature type="domain" description="Apple" evidence="2">
    <location>
        <begin position="142"/>
        <end position="222"/>
    </location>
</feature>
<dbReference type="Gene3D" id="3.50.4.10">
    <property type="entry name" value="Hepatocyte Growth Factor"/>
    <property type="match status" value="1"/>
</dbReference>
<dbReference type="Proteomes" id="UP001347796">
    <property type="component" value="Unassembled WGS sequence"/>
</dbReference>
<dbReference type="EMBL" id="JAZGQO010000001">
    <property type="protein sequence ID" value="KAK6195691.1"/>
    <property type="molecule type" value="Genomic_DNA"/>
</dbReference>
<accession>A0AAN8K6E7</accession>
<dbReference type="SUPFAM" id="SSF57414">
    <property type="entry name" value="Hairpin loop containing domain-like"/>
    <property type="match status" value="2"/>
</dbReference>
<sequence length="231" mass="25065">MEYVIMKAPQNKHTSVGQILLGSLFLLSASFTAGSRCSANTFGTVIPDTSLSTNIFDKASPGGLALCARECKYRRRCKSFNYMDAIDECQLNAEVLTGSGENTTGLSYSNINTWPETIGSTCANDVCTDLEKCVPGPTGYTCQTIYYNVVQQTNTALIGKIFDTVTAGTETACADACHSRTVCVSFNYKSSSNRCELNTETMLTDYISYIGNQLGSFYSNVDQYTPVSIVI</sequence>
<evidence type="ECO:0000313" key="4">
    <source>
        <dbReference type="Proteomes" id="UP001347796"/>
    </source>
</evidence>
<feature type="domain" description="Apple" evidence="2">
    <location>
        <begin position="37"/>
        <end position="113"/>
    </location>
</feature>
<gene>
    <name evidence="3" type="ORF">SNE40_001063</name>
</gene>
<name>A0AAN8K6E7_PATCE</name>
<organism evidence="3 4">
    <name type="scientific">Patella caerulea</name>
    <name type="common">Rayed Mediterranean limpet</name>
    <dbReference type="NCBI Taxonomy" id="87958"/>
    <lineage>
        <taxon>Eukaryota</taxon>
        <taxon>Metazoa</taxon>
        <taxon>Spiralia</taxon>
        <taxon>Lophotrochozoa</taxon>
        <taxon>Mollusca</taxon>
        <taxon>Gastropoda</taxon>
        <taxon>Patellogastropoda</taxon>
        <taxon>Patelloidea</taxon>
        <taxon>Patellidae</taxon>
        <taxon>Patella</taxon>
    </lineage>
</organism>
<protein>
    <recommendedName>
        <fullName evidence="2">Apple domain-containing protein</fullName>
    </recommendedName>
</protein>
<feature type="signal peptide" evidence="1">
    <location>
        <begin position="1"/>
        <end position="34"/>
    </location>
</feature>
<keyword evidence="1" id="KW-0732">Signal</keyword>
<reference evidence="3 4" key="1">
    <citation type="submission" date="2024-01" db="EMBL/GenBank/DDBJ databases">
        <title>The genome of the rayed Mediterranean limpet Patella caerulea (Linnaeus, 1758).</title>
        <authorList>
            <person name="Anh-Thu Weber A."/>
            <person name="Halstead-Nussloch G."/>
        </authorList>
    </citation>
    <scope>NUCLEOTIDE SEQUENCE [LARGE SCALE GENOMIC DNA]</scope>
    <source>
        <strain evidence="3">AATW-2023a</strain>
        <tissue evidence="3">Whole specimen</tissue>
    </source>
</reference>
<dbReference type="PROSITE" id="PS50948">
    <property type="entry name" value="PAN"/>
    <property type="match status" value="2"/>
</dbReference>
<proteinExistence type="predicted"/>
<dbReference type="InterPro" id="IPR003609">
    <property type="entry name" value="Pan_app"/>
</dbReference>
<feature type="chain" id="PRO_5042867150" description="Apple domain-containing protein" evidence="1">
    <location>
        <begin position="35"/>
        <end position="231"/>
    </location>
</feature>
<dbReference type="AlphaFoldDB" id="A0AAN8K6E7"/>
<comment type="caution">
    <text evidence="3">The sequence shown here is derived from an EMBL/GenBank/DDBJ whole genome shotgun (WGS) entry which is preliminary data.</text>
</comment>
<evidence type="ECO:0000259" key="2">
    <source>
        <dbReference type="PROSITE" id="PS50948"/>
    </source>
</evidence>
<dbReference type="Pfam" id="PF00024">
    <property type="entry name" value="PAN_1"/>
    <property type="match status" value="2"/>
</dbReference>
<dbReference type="SMART" id="SM00473">
    <property type="entry name" value="PAN_AP"/>
    <property type="match status" value="2"/>
</dbReference>
<keyword evidence="4" id="KW-1185">Reference proteome</keyword>